<dbReference type="Gene3D" id="3.30.240.20">
    <property type="entry name" value="bsu07140 like domains"/>
    <property type="match status" value="1"/>
</dbReference>
<dbReference type="InterPro" id="IPR023090">
    <property type="entry name" value="UPF0702_alpha/beta_dom_sf"/>
</dbReference>
<evidence type="ECO:0000256" key="3">
    <source>
        <dbReference type="ARBA" id="ARBA00022475"/>
    </source>
</evidence>
<dbReference type="Proteomes" id="UP000659496">
    <property type="component" value="Unassembled WGS sequence"/>
</dbReference>
<feature type="transmembrane region" description="Helical" evidence="8">
    <location>
        <begin position="56"/>
        <end position="74"/>
    </location>
</feature>
<name>A0ABR8PHL0_9BACL</name>
<comment type="similarity">
    <text evidence="2">Belongs to the UPF0702 family.</text>
</comment>
<evidence type="ECO:0000313" key="11">
    <source>
        <dbReference type="Proteomes" id="UP000659496"/>
    </source>
</evidence>
<reference evidence="10 11" key="1">
    <citation type="submission" date="2020-08" db="EMBL/GenBank/DDBJ databases">
        <title>A Genomic Blueprint of the Chicken Gut Microbiome.</title>
        <authorList>
            <person name="Gilroy R."/>
            <person name="Ravi A."/>
            <person name="Getino M."/>
            <person name="Pursley I."/>
            <person name="Horton D.L."/>
            <person name="Alikhan N.-F."/>
            <person name="Baker D."/>
            <person name="Gharbi K."/>
            <person name="Hall N."/>
            <person name="Watson M."/>
            <person name="Adriaenssens E.M."/>
            <person name="Foster-Nyarko E."/>
            <person name="Jarju S."/>
            <person name="Secka A."/>
            <person name="Antonio M."/>
            <person name="Oren A."/>
            <person name="Chaudhuri R."/>
            <person name="La Ragione R.M."/>
            <person name="Hildebrand F."/>
            <person name="Pallen M.J."/>
        </authorList>
    </citation>
    <scope>NUCLEOTIDE SEQUENCE [LARGE SCALE GENOMIC DNA]</scope>
    <source>
        <strain evidence="10 11">Sa3CUA8</strain>
    </source>
</reference>
<proteinExistence type="inferred from homology"/>
<evidence type="ECO:0000256" key="4">
    <source>
        <dbReference type="ARBA" id="ARBA00022692"/>
    </source>
</evidence>
<sequence length="207" mass="23245">MDWHLLWKAILVALVGTFLLRLAGRKSISQMTLPQTVIVIGLGSLIVQPIVGHDIWSTFTVGLVLVLTLIMMEYSQVKMDKMEHPITGRAKLIIKDGVIQENTLHKLRFTVDQMEMKLREQGISRVSDVKWATLEPNGQVGCELMESAKPVTKQDWHVLRLEIESLRSLLTDTSGLTSSPHNPSSDNSLFIEVANKSDNADRPKHLK</sequence>
<keyword evidence="6 8" id="KW-0472">Membrane</keyword>
<dbReference type="EMBL" id="JACSQY010000002">
    <property type="protein sequence ID" value="MBD7907639.1"/>
    <property type="molecule type" value="Genomic_DNA"/>
</dbReference>
<keyword evidence="5 8" id="KW-1133">Transmembrane helix</keyword>
<feature type="compositionally biased region" description="Basic and acidic residues" evidence="7">
    <location>
        <begin position="198"/>
        <end position="207"/>
    </location>
</feature>
<dbReference type="PANTHER" id="PTHR34582:SF2">
    <property type="entry name" value="UPF0702 TRANSMEMBRANE PROTEIN YDFR"/>
    <property type="match status" value="1"/>
</dbReference>
<evidence type="ECO:0000256" key="2">
    <source>
        <dbReference type="ARBA" id="ARBA00006448"/>
    </source>
</evidence>
<evidence type="ECO:0000256" key="6">
    <source>
        <dbReference type="ARBA" id="ARBA00023136"/>
    </source>
</evidence>
<feature type="region of interest" description="Disordered" evidence="7">
    <location>
        <begin position="173"/>
        <end position="207"/>
    </location>
</feature>
<evidence type="ECO:0000256" key="7">
    <source>
        <dbReference type="SAM" id="MobiDB-lite"/>
    </source>
</evidence>
<evidence type="ECO:0000256" key="1">
    <source>
        <dbReference type="ARBA" id="ARBA00004651"/>
    </source>
</evidence>
<evidence type="ECO:0000313" key="10">
    <source>
        <dbReference type="EMBL" id="MBD7907639.1"/>
    </source>
</evidence>
<evidence type="ECO:0000256" key="8">
    <source>
        <dbReference type="SAM" id="Phobius"/>
    </source>
</evidence>
<keyword evidence="4 8" id="KW-0812">Transmembrane</keyword>
<feature type="domain" description="YetF C-terminal" evidence="9">
    <location>
        <begin position="78"/>
        <end position="147"/>
    </location>
</feature>
<comment type="caution">
    <text evidence="10">The sequence shown here is derived from an EMBL/GenBank/DDBJ whole genome shotgun (WGS) entry which is preliminary data.</text>
</comment>
<dbReference type="PANTHER" id="PTHR34582">
    <property type="entry name" value="UPF0702 TRANSMEMBRANE PROTEIN YCAP"/>
    <property type="match status" value="1"/>
</dbReference>
<evidence type="ECO:0000259" key="9">
    <source>
        <dbReference type="Pfam" id="PF04239"/>
    </source>
</evidence>
<evidence type="ECO:0000256" key="5">
    <source>
        <dbReference type="ARBA" id="ARBA00022989"/>
    </source>
</evidence>
<protein>
    <submittedName>
        <fullName evidence="10">DUF421 domain-containing protein</fullName>
    </submittedName>
</protein>
<keyword evidence="3" id="KW-1003">Cell membrane</keyword>
<dbReference type="RefSeq" id="WP_191688773.1">
    <property type="nucleotide sequence ID" value="NZ_JACSQY010000002.1"/>
</dbReference>
<gene>
    <name evidence="10" type="ORF">H9659_04730</name>
</gene>
<keyword evidence="11" id="KW-1185">Reference proteome</keyword>
<feature type="transmembrane region" description="Helical" evidence="8">
    <location>
        <begin position="31"/>
        <end position="50"/>
    </location>
</feature>
<feature type="transmembrane region" description="Helical" evidence="8">
    <location>
        <begin position="6"/>
        <end position="24"/>
    </location>
</feature>
<organism evidence="10 11">
    <name type="scientific">Sporosarcina gallistercoris</name>
    <dbReference type="NCBI Taxonomy" id="2762245"/>
    <lineage>
        <taxon>Bacteria</taxon>
        <taxon>Bacillati</taxon>
        <taxon>Bacillota</taxon>
        <taxon>Bacilli</taxon>
        <taxon>Bacillales</taxon>
        <taxon>Caryophanaceae</taxon>
        <taxon>Sporosarcina</taxon>
    </lineage>
</organism>
<comment type="subcellular location">
    <subcellularLocation>
        <location evidence="1">Cell membrane</location>
        <topology evidence="1">Multi-pass membrane protein</topology>
    </subcellularLocation>
</comment>
<dbReference type="InterPro" id="IPR007353">
    <property type="entry name" value="DUF421"/>
</dbReference>
<accession>A0ABR8PHL0</accession>
<dbReference type="Pfam" id="PF04239">
    <property type="entry name" value="DUF421"/>
    <property type="match status" value="1"/>
</dbReference>